<protein>
    <submittedName>
        <fullName evidence="12">ATP-binding cassette, subfamily B</fullName>
    </submittedName>
</protein>
<feature type="transmembrane region" description="Helical" evidence="9">
    <location>
        <begin position="289"/>
        <end position="310"/>
    </location>
</feature>
<dbReference type="CDD" id="cd18547">
    <property type="entry name" value="ABC_6TM_Tm288_like"/>
    <property type="match status" value="1"/>
</dbReference>
<name>A0A1G8Z541_9LACT</name>
<dbReference type="GO" id="GO:0140359">
    <property type="term" value="F:ABC-type transporter activity"/>
    <property type="evidence" value="ECO:0007669"/>
    <property type="project" value="InterPro"/>
</dbReference>
<dbReference type="Pfam" id="PF00005">
    <property type="entry name" value="ABC_tran"/>
    <property type="match status" value="1"/>
</dbReference>
<dbReference type="InterPro" id="IPR039421">
    <property type="entry name" value="Type_1_exporter"/>
</dbReference>
<evidence type="ECO:0000256" key="6">
    <source>
        <dbReference type="ARBA" id="ARBA00022840"/>
    </source>
</evidence>
<evidence type="ECO:0000259" key="10">
    <source>
        <dbReference type="PROSITE" id="PS50893"/>
    </source>
</evidence>
<dbReference type="Proteomes" id="UP000199433">
    <property type="component" value="Unassembled WGS sequence"/>
</dbReference>
<feature type="transmembrane region" description="Helical" evidence="9">
    <location>
        <begin position="34"/>
        <end position="58"/>
    </location>
</feature>
<accession>A0A1G8Z541</accession>
<dbReference type="SMART" id="SM00382">
    <property type="entry name" value="AAA"/>
    <property type="match status" value="1"/>
</dbReference>
<keyword evidence="7 9" id="KW-1133">Transmembrane helix</keyword>
<dbReference type="PANTHER" id="PTHR24221">
    <property type="entry name" value="ATP-BINDING CASSETTE SUB-FAMILY B"/>
    <property type="match status" value="1"/>
</dbReference>
<evidence type="ECO:0000256" key="4">
    <source>
        <dbReference type="ARBA" id="ARBA00022692"/>
    </source>
</evidence>
<feature type="domain" description="ABC transmembrane type-1" evidence="11">
    <location>
        <begin position="38"/>
        <end position="337"/>
    </location>
</feature>
<proteinExistence type="predicted"/>
<keyword evidence="3" id="KW-1003">Cell membrane</keyword>
<keyword evidence="13" id="KW-1185">Reference proteome</keyword>
<evidence type="ECO:0000256" key="5">
    <source>
        <dbReference type="ARBA" id="ARBA00022741"/>
    </source>
</evidence>
<dbReference type="InterPro" id="IPR036640">
    <property type="entry name" value="ABC1_TM_sf"/>
</dbReference>
<dbReference type="InterPro" id="IPR011527">
    <property type="entry name" value="ABC1_TM_dom"/>
</dbReference>
<evidence type="ECO:0000259" key="11">
    <source>
        <dbReference type="PROSITE" id="PS50929"/>
    </source>
</evidence>
<keyword evidence="2" id="KW-0813">Transport</keyword>
<dbReference type="InterPro" id="IPR003593">
    <property type="entry name" value="AAA+_ATPase"/>
</dbReference>
<comment type="subcellular location">
    <subcellularLocation>
        <location evidence="1">Cell membrane</location>
        <topology evidence="1">Multi-pass membrane protein</topology>
    </subcellularLocation>
</comment>
<dbReference type="EMBL" id="FNFK01000012">
    <property type="protein sequence ID" value="SDK09340.1"/>
    <property type="molecule type" value="Genomic_DNA"/>
</dbReference>
<dbReference type="Pfam" id="PF00664">
    <property type="entry name" value="ABC_membrane"/>
    <property type="match status" value="1"/>
</dbReference>
<keyword evidence="4 9" id="KW-0812">Transmembrane</keyword>
<dbReference type="PROSITE" id="PS50929">
    <property type="entry name" value="ABC_TM1F"/>
    <property type="match status" value="1"/>
</dbReference>
<keyword evidence="8 9" id="KW-0472">Membrane</keyword>
<dbReference type="SUPFAM" id="SSF52540">
    <property type="entry name" value="P-loop containing nucleoside triphosphate hydrolases"/>
    <property type="match status" value="1"/>
</dbReference>
<sequence length="624" mass="70234">MKNQTKSAAHMKAKKAKDFWGTTFRLVKYMSTRFWGLILTFVLVMAATIMGTIAPYILGLATTEIYRGLQEGTSLQEAGQSIQQFPIDFTLIRNILITVGIVYITQSIFQYFQSFITARIAQKTVYDLRKELKEKMSTLPIKYYDTHSNGDIMSRAINDMDQIANTLQQSLSQFIISVVQFVTVLTVMTVIDIRLTLVTIVTVPISFLLIAWVAPKSQRQFASQQRELGVLNDQVEETFSGHTIVKTYNREEDEIEKFVVQSSKLNEASWKAQFLSGIMMPLVSFSRDLGYFGVAIVGGIGVANGTVSLGNVQAFIQYVNQFSQPVREIANLANTIQVTIASCERVFEILDEEEMEETVSGLEPKADSPYKIEFEHVQFGYGDSSEDELLMTDFNLTVNEGEMVAVVGPTGAGKSTLINLLERFYDVKGGSIRYEGVDIRDIDRAELRSRFSMVLQDTWLFNGTIWDNIAYGSQDEENLTDEQILEASKAAHVDDFVRRLPDGYNTVLNEEGTNISQGQRQLITIARAFLADPDILILDEATSSVDTRTEILIQKAMENLLQDRTSFVVAHRLSTIRDADKIIVMNHGDVIETGNHDELMEQNGFYADLYNSQFQSPDEQLKAV</sequence>
<dbReference type="AlphaFoldDB" id="A0A1G8Z541"/>
<feature type="transmembrane region" description="Helical" evidence="9">
    <location>
        <begin position="197"/>
        <end position="214"/>
    </location>
</feature>
<evidence type="ECO:0000256" key="3">
    <source>
        <dbReference type="ARBA" id="ARBA00022475"/>
    </source>
</evidence>
<dbReference type="STRING" id="426701.SAMN04488098_101224"/>
<evidence type="ECO:0000256" key="1">
    <source>
        <dbReference type="ARBA" id="ARBA00004651"/>
    </source>
</evidence>
<dbReference type="Gene3D" id="1.20.1560.10">
    <property type="entry name" value="ABC transporter type 1, transmembrane domain"/>
    <property type="match status" value="1"/>
</dbReference>
<dbReference type="InterPro" id="IPR027417">
    <property type="entry name" value="P-loop_NTPase"/>
</dbReference>
<evidence type="ECO:0000313" key="13">
    <source>
        <dbReference type="Proteomes" id="UP000199433"/>
    </source>
</evidence>
<dbReference type="PROSITE" id="PS50893">
    <property type="entry name" value="ABC_TRANSPORTER_2"/>
    <property type="match status" value="1"/>
</dbReference>
<dbReference type="InterPro" id="IPR017871">
    <property type="entry name" value="ABC_transporter-like_CS"/>
</dbReference>
<feature type="domain" description="ABC transporter" evidence="10">
    <location>
        <begin position="372"/>
        <end position="612"/>
    </location>
</feature>
<dbReference type="FunFam" id="1.20.1560.10:FF:000011">
    <property type="entry name" value="Multidrug ABC transporter ATP-binding protein"/>
    <property type="match status" value="1"/>
</dbReference>
<dbReference type="GO" id="GO:0005524">
    <property type="term" value="F:ATP binding"/>
    <property type="evidence" value="ECO:0007669"/>
    <property type="project" value="UniProtKB-KW"/>
</dbReference>
<dbReference type="FunFam" id="3.40.50.300:FF:000287">
    <property type="entry name" value="Multidrug ABC transporter ATP-binding protein"/>
    <property type="match status" value="1"/>
</dbReference>
<feature type="transmembrane region" description="Helical" evidence="9">
    <location>
        <begin position="171"/>
        <end position="191"/>
    </location>
</feature>
<evidence type="ECO:0000256" key="2">
    <source>
        <dbReference type="ARBA" id="ARBA00022448"/>
    </source>
</evidence>
<evidence type="ECO:0000256" key="7">
    <source>
        <dbReference type="ARBA" id="ARBA00022989"/>
    </source>
</evidence>
<keyword evidence="6 12" id="KW-0067">ATP-binding</keyword>
<reference evidence="13" key="1">
    <citation type="submission" date="2016-10" db="EMBL/GenBank/DDBJ databases">
        <authorList>
            <person name="Varghese N."/>
            <person name="Submissions S."/>
        </authorList>
    </citation>
    <scope>NUCLEOTIDE SEQUENCE [LARGE SCALE GENOMIC DNA]</scope>
    <source>
        <strain evidence="13">DSM 19181</strain>
    </source>
</reference>
<evidence type="ECO:0000313" key="12">
    <source>
        <dbReference type="EMBL" id="SDK09340.1"/>
    </source>
</evidence>
<feature type="transmembrane region" description="Helical" evidence="9">
    <location>
        <begin position="91"/>
        <end position="112"/>
    </location>
</feature>
<dbReference type="GO" id="GO:0016887">
    <property type="term" value="F:ATP hydrolysis activity"/>
    <property type="evidence" value="ECO:0007669"/>
    <property type="project" value="InterPro"/>
</dbReference>
<dbReference type="RefSeq" id="WP_091266015.1">
    <property type="nucleotide sequence ID" value="NZ_FNFK01000012.1"/>
</dbReference>
<dbReference type="InterPro" id="IPR003439">
    <property type="entry name" value="ABC_transporter-like_ATP-bd"/>
</dbReference>
<organism evidence="12 13">
    <name type="scientific">Alkalibacterium thalassium</name>
    <dbReference type="NCBI Taxonomy" id="426701"/>
    <lineage>
        <taxon>Bacteria</taxon>
        <taxon>Bacillati</taxon>
        <taxon>Bacillota</taxon>
        <taxon>Bacilli</taxon>
        <taxon>Lactobacillales</taxon>
        <taxon>Carnobacteriaceae</taxon>
        <taxon>Alkalibacterium</taxon>
    </lineage>
</organism>
<keyword evidence="5" id="KW-0547">Nucleotide-binding</keyword>
<dbReference type="OrthoDB" id="9770415at2"/>
<gene>
    <name evidence="12" type="ORF">SAMN04488098_101224</name>
</gene>
<evidence type="ECO:0000256" key="8">
    <source>
        <dbReference type="ARBA" id="ARBA00023136"/>
    </source>
</evidence>
<dbReference type="PANTHER" id="PTHR24221:SF499">
    <property type="entry name" value="FATTY ACID ABC TRANSPORTER ATP-BINDING_PERMEASE PROTEIN"/>
    <property type="match status" value="1"/>
</dbReference>
<dbReference type="SUPFAM" id="SSF90123">
    <property type="entry name" value="ABC transporter transmembrane region"/>
    <property type="match status" value="1"/>
</dbReference>
<dbReference type="PROSITE" id="PS00211">
    <property type="entry name" value="ABC_TRANSPORTER_1"/>
    <property type="match status" value="1"/>
</dbReference>
<evidence type="ECO:0000256" key="9">
    <source>
        <dbReference type="SAM" id="Phobius"/>
    </source>
</evidence>
<dbReference type="GO" id="GO:0005886">
    <property type="term" value="C:plasma membrane"/>
    <property type="evidence" value="ECO:0007669"/>
    <property type="project" value="UniProtKB-SubCell"/>
</dbReference>
<dbReference type="CDD" id="cd03254">
    <property type="entry name" value="ABCC_Glucan_exporter_like"/>
    <property type="match status" value="1"/>
</dbReference>
<dbReference type="Gene3D" id="3.40.50.300">
    <property type="entry name" value="P-loop containing nucleotide triphosphate hydrolases"/>
    <property type="match status" value="1"/>
</dbReference>